<dbReference type="PROSITE" id="PS51755">
    <property type="entry name" value="OMPR_PHOB"/>
    <property type="match status" value="1"/>
</dbReference>
<dbReference type="InterPro" id="IPR036388">
    <property type="entry name" value="WH-like_DNA-bd_sf"/>
</dbReference>
<gene>
    <name evidence="6" type="ORF">WMO65_19260</name>
</gene>
<organism evidence="6 7">
    <name type="scientific">Blautia caccae</name>
    <dbReference type="NCBI Taxonomy" id="3133175"/>
    <lineage>
        <taxon>Bacteria</taxon>
        <taxon>Bacillati</taxon>
        <taxon>Bacillota</taxon>
        <taxon>Clostridia</taxon>
        <taxon>Lachnospirales</taxon>
        <taxon>Lachnospiraceae</taxon>
        <taxon>Blautia</taxon>
    </lineage>
</organism>
<dbReference type="PANTHER" id="PTHR48111">
    <property type="entry name" value="REGULATOR OF RPOS"/>
    <property type="match status" value="1"/>
</dbReference>
<evidence type="ECO:0000259" key="5">
    <source>
        <dbReference type="PROSITE" id="PS51755"/>
    </source>
</evidence>
<evidence type="ECO:0000313" key="7">
    <source>
        <dbReference type="Proteomes" id="UP001457898"/>
    </source>
</evidence>
<dbReference type="EMBL" id="JBBMFP010000020">
    <property type="protein sequence ID" value="MEQ2433134.1"/>
    <property type="molecule type" value="Genomic_DNA"/>
</dbReference>
<reference evidence="6 7" key="1">
    <citation type="submission" date="2024-03" db="EMBL/GenBank/DDBJ databases">
        <title>Human intestinal bacterial collection.</title>
        <authorList>
            <person name="Pauvert C."/>
            <person name="Hitch T.C.A."/>
            <person name="Clavel T."/>
        </authorList>
    </citation>
    <scope>NUCLEOTIDE SEQUENCE [LARGE SCALE GENOMIC DNA]</scope>
    <source>
        <strain evidence="6 7">CLA-SR-H028</strain>
    </source>
</reference>
<feature type="DNA-binding region" description="OmpR/PhoB-type" evidence="4">
    <location>
        <begin position="24"/>
        <end position="123"/>
    </location>
</feature>
<keyword evidence="3 4" id="KW-0238">DNA-binding</keyword>
<dbReference type="Proteomes" id="UP001457898">
    <property type="component" value="Unassembled WGS sequence"/>
</dbReference>
<dbReference type="InterPro" id="IPR039420">
    <property type="entry name" value="WalR-like"/>
</dbReference>
<keyword evidence="7" id="KW-1185">Reference proteome</keyword>
<name>A0ABV1DRV5_9FIRM</name>
<dbReference type="InterPro" id="IPR016032">
    <property type="entry name" value="Sig_transdc_resp-reg_C-effctor"/>
</dbReference>
<dbReference type="RefSeq" id="WP_349064620.1">
    <property type="nucleotide sequence ID" value="NZ_JBBMFP010000020.1"/>
</dbReference>
<dbReference type="InterPro" id="IPR001867">
    <property type="entry name" value="OmpR/PhoB-type_DNA-bd"/>
</dbReference>
<dbReference type="SMART" id="SM00862">
    <property type="entry name" value="Trans_reg_C"/>
    <property type="match status" value="1"/>
</dbReference>
<dbReference type="CDD" id="cd00383">
    <property type="entry name" value="trans_reg_C"/>
    <property type="match status" value="1"/>
</dbReference>
<evidence type="ECO:0000256" key="3">
    <source>
        <dbReference type="ARBA" id="ARBA00023125"/>
    </source>
</evidence>
<dbReference type="SUPFAM" id="SSF46894">
    <property type="entry name" value="C-terminal effector domain of the bipartite response regulators"/>
    <property type="match status" value="1"/>
</dbReference>
<dbReference type="Pfam" id="PF00486">
    <property type="entry name" value="Trans_reg_C"/>
    <property type="match status" value="1"/>
</dbReference>
<keyword evidence="1" id="KW-0597">Phosphoprotein</keyword>
<accession>A0ABV1DRV5</accession>
<protein>
    <submittedName>
        <fullName evidence="6">Winged helix-turn-helix domain-containing protein</fullName>
    </submittedName>
</protein>
<comment type="caution">
    <text evidence="6">The sequence shown here is derived from an EMBL/GenBank/DDBJ whole genome shotgun (WGS) entry which is preliminary data.</text>
</comment>
<keyword evidence="2" id="KW-0902">Two-component regulatory system</keyword>
<dbReference type="Gene3D" id="1.10.10.10">
    <property type="entry name" value="Winged helix-like DNA-binding domain superfamily/Winged helix DNA-binding domain"/>
    <property type="match status" value="1"/>
</dbReference>
<evidence type="ECO:0000256" key="1">
    <source>
        <dbReference type="ARBA" id="ARBA00022553"/>
    </source>
</evidence>
<proteinExistence type="predicted"/>
<sequence>MVKSVLSFLNNKGMTVNIEDIELENVLRVYELSVFLDKREVLHHEEKVDLTFTEFEILKLLMQNPGKVYRKEDIYNLIWGEPYFGDYNIIMRHIHNIRKKIEDDSYNPFYIQTVWGVGYRFNANLSSDL</sequence>
<dbReference type="PANTHER" id="PTHR48111:SF40">
    <property type="entry name" value="PHOSPHATE REGULON TRANSCRIPTIONAL REGULATORY PROTEIN PHOB"/>
    <property type="match status" value="1"/>
</dbReference>
<evidence type="ECO:0000256" key="2">
    <source>
        <dbReference type="ARBA" id="ARBA00023012"/>
    </source>
</evidence>
<feature type="domain" description="OmpR/PhoB-type" evidence="5">
    <location>
        <begin position="24"/>
        <end position="123"/>
    </location>
</feature>
<evidence type="ECO:0000313" key="6">
    <source>
        <dbReference type="EMBL" id="MEQ2433134.1"/>
    </source>
</evidence>
<evidence type="ECO:0000256" key="4">
    <source>
        <dbReference type="PROSITE-ProRule" id="PRU01091"/>
    </source>
</evidence>